<reference evidence="2" key="1">
    <citation type="submission" date="2022-11" db="UniProtKB">
        <authorList>
            <consortium name="WormBaseParasite"/>
        </authorList>
    </citation>
    <scope>IDENTIFICATION</scope>
</reference>
<dbReference type="WBParaSite" id="JU765_v2.g18968.t1">
    <property type="protein sequence ID" value="JU765_v2.g18968.t1"/>
    <property type="gene ID" value="JU765_v2.g18968"/>
</dbReference>
<proteinExistence type="predicted"/>
<dbReference type="Proteomes" id="UP000887576">
    <property type="component" value="Unplaced"/>
</dbReference>
<protein>
    <submittedName>
        <fullName evidence="2">Zinc finger protein 830</fullName>
    </submittedName>
</protein>
<evidence type="ECO:0000313" key="1">
    <source>
        <dbReference type="Proteomes" id="UP000887576"/>
    </source>
</evidence>
<accession>A0AC34QSR0</accession>
<organism evidence="1 2">
    <name type="scientific">Panagrolaimus sp. JU765</name>
    <dbReference type="NCBI Taxonomy" id="591449"/>
    <lineage>
        <taxon>Eukaryota</taxon>
        <taxon>Metazoa</taxon>
        <taxon>Ecdysozoa</taxon>
        <taxon>Nematoda</taxon>
        <taxon>Chromadorea</taxon>
        <taxon>Rhabditida</taxon>
        <taxon>Tylenchina</taxon>
        <taxon>Panagrolaimomorpha</taxon>
        <taxon>Panagrolaimoidea</taxon>
        <taxon>Panagrolaimidae</taxon>
        <taxon>Panagrolaimus</taxon>
    </lineage>
</organism>
<evidence type="ECO:0000313" key="2">
    <source>
        <dbReference type="WBParaSite" id="JU765_v2.g18968.t1"/>
    </source>
</evidence>
<sequence length="210" mass="23666">MSSTTKFCPACSMNVNTKSWSAHTVGRKHKQKVAELKAEAAKQAKISGAEKRSFPNSDIDGISAAKRLKVEETNGGQKNVQNLSDAKNELAFIPAGFFDNPEKDKKTEAAVNKTKEFESEYAKLMNEISAVEETVTVEEEVDVKTFNYERQLEAIDETIGYWQSLNELEKKKEAIEAAKQKEEQNSESAESDDDLELNFDGDNWRSRRIF</sequence>
<name>A0AC34QSR0_9BILA</name>